<keyword evidence="3" id="KW-0378">Hydrolase</keyword>
<dbReference type="GO" id="GO:0016787">
    <property type="term" value="F:hydrolase activity"/>
    <property type="evidence" value="ECO:0007669"/>
    <property type="project" value="UniProtKB-KW"/>
</dbReference>
<dbReference type="SMART" id="SM00849">
    <property type="entry name" value="Lactamase_B"/>
    <property type="match status" value="1"/>
</dbReference>
<sequence length="208" mass="23275">MKVYEIPLRFVKSFLIDYDKGYILVDAGTPGSGKRIAEFLNSKGVKLDYVVFTHTHPDHIGGAYELRNYTKAKFAIDANGVDYLREGKIREPVLHSAFLKVAFALGRPFFFKKFHGVKEDLILKEGELVEGVEVLRTPGHTNDSISLYLPSINSVIVGDTLQGTNKGLKYPSIYENLEELIKSVEKIKCLKPSFVYVSHGKSGSTFLV</sequence>
<protein>
    <submittedName>
        <fullName evidence="3">MBL fold metallo-hydrolase</fullName>
    </submittedName>
</protein>
<dbReference type="InterPro" id="IPR050855">
    <property type="entry name" value="NDM-1-like"/>
</dbReference>
<evidence type="ECO:0000313" key="2">
    <source>
        <dbReference type="EMBL" id="MQL56186.1"/>
    </source>
</evidence>
<dbReference type="AlphaFoldDB" id="A0A650CU88"/>
<accession>A0A650CU88</accession>
<dbReference type="RefSeq" id="WP_152942648.1">
    <property type="nucleotide sequence ID" value="NZ_CP045482.1"/>
</dbReference>
<dbReference type="CDD" id="cd07721">
    <property type="entry name" value="yflN-like_MBL-fold"/>
    <property type="match status" value="1"/>
</dbReference>
<dbReference type="InterPro" id="IPR036866">
    <property type="entry name" value="RibonucZ/Hydroxyglut_hydro"/>
</dbReference>
<reference evidence="2 5" key="1">
    <citation type="submission" date="2019-10" db="EMBL/GenBank/DDBJ databases">
        <title>Comparative genomics of sulfur disproportionating microorganisms.</title>
        <authorList>
            <person name="Ward L.M."/>
            <person name="Bertran E."/>
            <person name="Johnston D."/>
        </authorList>
    </citation>
    <scope>NUCLEOTIDE SEQUENCE [LARGE SCALE GENOMIC DNA]</scope>
    <source>
        <strain evidence="2 5">DSM 3772</strain>
    </source>
</reference>
<dbReference type="KEGG" id="aamb:D1866_04135"/>
<dbReference type="InterPro" id="IPR001279">
    <property type="entry name" value="Metallo-B-lactamas"/>
</dbReference>
<evidence type="ECO:0000313" key="3">
    <source>
        <dbReference type="EMBL" id="QGR21275.1"/>
    </source>
</evidence>
<dbReference type="PANTHER" id="PTHR42951:SF18">
    <property type="entry name" value="METALLO-HYDROLASE MJ0296-RELATED"/>
    <property type="match status" value="1"/>
</dbReference>
<dbReference type="Proteomes" id="UP000474054">
    <property type="component" value="Unassembled WGS sequence"/>
</dbReference>
<dbReference type="Proteomes" id="UP000426328">
    <property type="component" value="Chromosome"/>
</dbReference>
<dbReference type="EMBL" id="CP045482">
    <property type="protein sequence ID" value="QGR21275.1"/>
    <property type="molecule type" value="Genomic_DNA"/>
</dbReference>
<dbReference type="GeneID" id="42778897"/>
<dbReference type="Gene3D" id="3.60.15.10">
    <property type="entry name" value="Ribonuclease Z/Hydroxyacylglutathione hydrolase-like"/>
    <property type="match status" value="1"/>
</dbReference>
<evidence type="ECO:0000259" key="1">
    <source>
        <dbReference type="SMART" id="SM00849"/>
    </source>
</evidence>
<keyword evidence="4" id="KW-1185">Reference proteome</keyword>
<gene>
    <name evidence="3" type="ORF">D1866_04135</name>
    <name evidence="2" type="ORF">GFB69_10695</name>
</gene>
<reference evidence="3 4" key="2">
    <citation type="submission" date="2019-10" db="EMBL/GenBank/DDBJ databases">
        <title>Genome Sequences from Six Type Strain Members of the Archaeal Family Sulfolobaceae: Acidianus ambivalens, Acidianus infernus, Metallosphaera prunae, Stygiolobus azoricus, Sulfolobus metallicus, and Sulfurisphaera ohwakuensis.</title>
        <authorList>
            <person name="Counts J.A."/>
            <person name="Kelly R.M."/>
        </authorList>
    </citation>
    <scope>NUCLEOTIDE SEQUENCE [LARGE SCALE GENOMIC DNA]</scope>
    <source>
        <strain evidence="3 4">LEI 10</strain>
    </source>
</reference>
<proteinExistence type="predicted"/>
<organism evidence="3 4">
    <name type="scientific">Acidianus ambivalens</name>
    <name type="common">Desulfurolobus ambivalens</name>
    <dbReference type="NCBI Taxonomy" id="2283"/>
    <lineage>
        <taxon>Archaea</taxon>
        <taxon>Thermoproteota</taxon>
        <taxon>Thermoprotei</taxon>
        <taxon>Sulfolobales</taxon>
        <taxon>Sulfolobaceae</taxon>
        <taxon>Acidianus</taxon>
    </lineage>
</organism>
<feature type="domain" description="Metallo-beta-lactamase" evidence="1">
    <location>
        <begin position="10"/>
        <end position="199"/>
    </location>
</feature>
<name>A0A650CU88_ACIAM</name>
<dbReference type="SUPFAM" id="SSF56281">
    <property type="entry name" value="Metallo-hydrolase/oxidoreductase"/>
    <property type="match status" value="1"/>
</dbReference>
<dbReference type="PANTHER" id="PTHR42951">
    <property type="entry name" value="METALLO-BETA-LACTAMASE DOMAIN-CONTAINING"/>
    <property type="match status" value="1"/>
</dbReference>
<evidence type="ECO:0000313" key="4">
    <source>
        <dbReference type="Proteomes" id="UP000426328"/>
    </source>
</evidence>
<evidence type="ECO:0000313" key="5">
    <source>
        <dbReference type="Proteomes" id="UP000474054"/>
    </source>
</evidence>
<dbReference type="EMBL" id="WHYS01000002">
    <property type="protein sequence ID" value="MQL56186.1"/>
    <property type="molecule type" value="Genomic_DNA"/>
</dbReference>
<dbReference type="Pfam" id="PF00753">
    <property type="entry name" value="Lactamase_B"/>
    <property type="match status" value="1"/>
</dbReference>